<dbReference type="SUPFAM" id="SSF46689">
    <property type="entry name" value="Homeodomain-like"/>
    <property type="match status" value="1"/>
</dbReference>
<proteinExistence type="predicted"/>
<gene>
    <name evidence="4" type="ORF">AB2B41_02380</name>
</gene>
<keyword evidence="1 2" id="KW-0238">DNA-binding</keyword>
<feature type="domain" description="HTH tetR-type" evidence="3">
    <location>
        <begin position="5"/>
        <end position="65"/>
    </location>
</feature>
<reference evidence="4 5" key="1">
    <citation type="submission" date="2024-07" db="EMBL/GenBank/DDBJ databases">
        <title>Marimonas sp.nov., isolated from tidal-flat sediment.</title>
        <authorList>
            <person name="Jayan J.N."/>
            <person name="Lee S.S."/>
        </authorList>
    </citation>
    <scope>NUCLEOTIDE SEQUENCE [LARGE SCALE GENOMIC DNA]</scope>
    <source>
        <strain evidence="4 5">MJW-29</strain>
    </source>
</reference>
<dbReference type="Pfam" id="PF00440">
    <property type="entry name" value="TetR_N"/>
    <property type="match status" value="1"/>
</dbReference>
<protein>
    <submittedName>
        <fullName evidence="4">TetR family transcriptional regulator</fullName>
    </submittedName>
</protein>
<keyword evidence="5" id="KW-1185">Reference proteome</keyword>
<name>A0ABV3RI93_9RHOB</name>
<evidence type="ECO:0000256" key="2">
    <source>
        <dbReference type="PROSITE-ProRule" id="PRU00335"/>
    </source>
</evidence>
<accession>A0ABV3RI93</accession>
<dbReference type="InterPro" id="IPR009057">
    <property type="entry name" value="Homeodomain-like_sf"/>
</dbReference>
<dbReference type="Proteomes" id="UP001556098">
    <property type="component" value="Unassembled WGS sequence"/>
</dbReference>
<dbReference type="RefSeq" id="WP_367876133.1">
    <property type="nucleotide sequence ID" value="NZ_JBFNXX010000001.1"/>
</dbReference>
<sequence length="176" mass="19098">MPRNRLSPEKWIDAGLDALAASGPAALAAEPLARRLGTTKGSFYWHFKDVPAFQSALIDTWRTRAVSSLAQAVAGSDSPDQRLRTLGRKVLQDRQEAALRIWALSSKDVAGMLSELDTERVTYISLLLRELGLGNRDFAVAMQATLAGLPHLPATKTQAQLAVFDTLVDTVLALSE</sequence>
<feature type="DNA-binding region" description="H-T-H motif" evidence="2">
    <location>
        <begin position="28"/>
        <end position="47"/>
    </location>
</feature>
<dbReference type="InterPro" id="IPR001647">
    <property type="entry name" value="HTH_TetR"/>
</dbReference>
<organism evidence="4 5">
    <name type="scientific">Sulfitobacter sediminis</name>
    <dbReference type="NCBI Taxonomy" id="3234186"/>
    <lineage>
        <taxon>Bacteria</taxon>
        <taxon>Pseudomonadati</taxon>
        <taxon>Pseudomonadota</taxon>
        <taxon>Alphaproteobacteria</taxon>
        <taxon>Rhodobacterales</taxon>
        <taxon>Roseobacteraceae</taxon>
        <taxon>Sulfitobacter</taxon>
    </lineage>
</organism>
<dbReference type="PROSITE" id="PS50977">
    <property type="entry name" value="HTH_TETR_2"/>
    <property type="match status" value="1"/>
</dbReference>
<dbReference type="Gene3D" id="1.10.357.10">
    <property type="entry name" value="Tetracycline Repressor, domain 2"/>
    <property type="match status" value="1"/>
</dbReference>
<evidence type="ECO:0000259" key="3">
    <source>
        <dbReference type="PROSITE" id="PS50977"/>
    </source>
</evidence>
<evidence type="ECO:0000313" key="5">
    <source>
        <dbReference type="Proteomes" id="UP001556098"/>
    </source>
</evidence>
<comment type="caution">
    <text evidence="4">The sequence shown here is derived from an EMBL/GenBank/DDBJ whole genome shotgun (WGS) entry which is preliminary data.</text>
</comment>
<evidence type="ECO:0000256" key="1">
    <source>
        <dbReference type="ARBA" id="ARBA00023125"/>
    </source>
</evidence>
<dbReference type="EMBL" id="JBFNXX010000001">
    <property type="protein sequence ID" value="MEW9918436.1"/>
    <property type="molecule type" value="Genomic_DNA"/>
</dbReference>
<evidence type="ECO:0000313" key="4">
    <source>
        <dbReference type="EMBL" id="MEW9918436.1"/>
    </source>
</evidence>